<dbReference type="AlphaFoldDB" id="A0A0F4KQM1"/>
<evidence type="ECO:0000256" key="1">
    <source>
        <dbReference type="ARBA" id="ARBA00004141"/>
    </source>
</evidence>
<dbReference type="PANTHER" id="PTHR43229">
    <property type="entry name" value="NODULATION PROTEIN J"/>
    <property type="match status" value="1"/>
</dbReference>
<protein>
    <submittedName>
        <fullName evidence="7">Putative ABC transporter</fullName>
    </submittedName>
</protein>
<feature type="transmembrane region" description="Helical" evidence="5">
    <location>
        <begin position="12"/>
        <end position="37"/>
    </location>
</feature>
<evidence type="ECO:0000256" key="3">
    <source>
        <dbReference type="ARBA" id="ARBA00022989"/>
    </source>
</evidence>
<evidence type="ECO:0000256" key="2">
    <source>
        <dbReference type="ARBA" id="ARBA00022692"/>
    </source>
</evidence>
<keyword evidence="3 5" id="KW-1133">Transmembrane helix</keyword>
<feature type="transmembrane region" description="Helical" evidence="5">
    <location>
        <begin position="144"/>
        <end position="166"/>
    </location>
</feature>
<name>A0A0F4KQM1_9LACO</name>
<proteinExistence type="predicted"/>
<dbReference type="PATRIC" id="fig|1218508.4.peg.1359"/>
<dbReference type="InterPro" id="IPR013525">
    <property type="entry name" value="ABC2_TM"/>
</dbReference>
<dbReference type="Pfam" id="PF12698">
    <property type="entry name" value="ABC2_membrane_3"/>
    <property type="match status" value="1"/>
</dbReference>
<comment type="caution">
    <text evidence="7">The sequence shown here is derived from an EMBL/GenBank/DDBJ whole genome shotgun (WGS) entry which is preliminary data.</text>
</comment>
<dbReference type="PANTHER" id="PTHR43229:SF2">
    <property type="entry name" value="NODULATION PROTEIN J"/>
    <property type="match status" value="1"/>
</dbReference>
<dbReference type="RefSeq" id="WP_045923203.1">
    <property type="nucleotide sequence ID" value="NZ_JBHTHW010000005.1"/>
</dbReference>
<keyword evidence="8" id="KW-1185">Reference proteome</keyword>
<dbReference type="HOGENOM" id="CLU_079551_1_0_9"/>
<evidence type="ECO:0000313" key="7">
    <source>
        <dbReference type="EMBL" id="KJY48314.1"/>
    </source>
</evidence>
<dbReference type="OrthoDB" id="162334at2"/>
<sequence>MFALLQRNIKIYFSNISGVIMSCLGALISFFIYIGFLQKNLASSWSHISNANEMLDLWMIAGIVAIAGITTSFQALGQWVKDQETRTIDDMKLTDVSASQQLLAYVLSGAIIGLIMQIIVFIVMSSYFTATDHVSIPTSAYLPALSYILITSMAAASLNAIIVFFIHSSTTFSRLSAVISAASGFAVATYIPYGTLPSHAQTLVKLIPSSYETSALRSLLLNPIIKNDFSPNVRKYLVAYLGIYFKINGYQLNQIDNALIMLGMTIVLIILIIVLTFWAERKRNN</sequence>
<dbReference type="STRING" id="1218508.JG29_13670"/>
<keyword evidence="4 5" id="KW-0472">Membrane</keyword>
<evidence type="ECO:0000256" key="5">
    <source>
        <dbReference type="SAM" id="Phobius"/>
    </source>
</evidence>
<feature type="transmembrane region" description="Helical" evidence="5">
    <location>
        <begin position="258"/>
        <end position="279"/>
    </location>
</feature>
<accession>A0A0F4KQM1</accession>
<dbReference type="PROSITE" id="PS51257">
    <property type="entry name" value="PROKAR_LIPOPROTEIN"/>
    <property type="match status" value="1"/>
</dbReference>
<dbReference type="GO" id="GO:0016020">
    <property type="term" value="C:membrane"/>
    <property type="evidence" value="ECO:0007669"/>
    <property type="project" value="UniProtKB-SubCell"/>
</dbReference>
<evidence type="ECO:0000313" key="8">
    <source>
        <dbReference type="Proteomes" id="UP000033695"/>
    </source>
</evidence>
<evidence type="ECO:0000259" key="6">
    <source>
        <dbReference type="Pfam" id="PF12698"/>
    </source>
</evidence>
<organism evidence="7 8">
    <name type="scientific">Bombilactobacillus mellis</name>
    <dbReference type="NCBI Taxonomy" id="1218508"/>
    <lineage>
        <taxon>Bacteria</taxon>
        <taxon>Bacillati</taxon>
        <taxon>Bacillota</taxon>
        <taxon>Bacilli</taxon>
        <taxon>Lactobacillales</taxon>
        <taxon>Lactobacillaceae</taxon>
        <taxon>Bombilactobacillus</taxon>
    </lineage>
</organism>
<keyword evidence="2 5" id="KW-0812">Transmembrane</keyword>
<evidence type="ECO:0000256" key="4">
    <source>
        <dbReference type="ARBA" id="ARBA00023136"/>
    </source>
</evidence>
<feature type="transmembrane region" description="Helical" evidence="5">
    <location>
        <begin position="57"/>
        <end position="81"/>
    </location>
</feature>
<feature type="transmembrane region" description="Helical" evidence="5">
    <location>
        <begin position="175"/>
        <end position="193"/>
    </location>
</feature>
<reference evidence="7 8" key="1">
    <citation type="submission" date="2014-12" db="EMBL/GenBank/DDBJ databases">
        <title>Comparative genomics of the lactic acid bacteria isolated from the honey bee gut.</title>
        <authorList>
            <person name="Ellegaard K.M."/>
            <person name="Tamarit D."/>
            <person name="Javelind E."/>
            <person name="Olofsson T."/>
            <person name="Andersson S.G."/>
            <person name="Vasquez A."/>
        </authorList>
    </citation>
    <scope>NUCLEOTIDE SEQUENCE [LARGE SCALE GENOMIC DNA]</scope>
    <source>
        <strain evidence="7 8">Hon2</strain>
    </source>
</reference>
<comment type="subcellular location">
    <subcellularLocation>
        <location evidence="1">Membrane</location>
        <topology evidence="1">Multi-pass membrane protein</topology>
    </subcellularLocation>
</comment>
<dbReference type="GO" id="GO:0140359">
    <property type="term" value="F:ABC-type transporter activity"/>
    <property type="evidence" value="ECO:0007669"/>
    <property type="project" value="InterPro"/>
</dbReference>
<dbReference type="InterPro" id="IPR051784">
    <property type="entry name" value="Nod_factor_ABC_transporter"/>
</dbReference>
<dbReference type="EMBL" id="JXBZ01000009">
    <property type="protein sequence ID" value="KJY48314.1"/>
    <property type="molecule type" value="Genomic_DNA"/>
</dbReference>
<feature type="domain" description="ABC-2 type transporter transmembrane" evidence="6">
    <location>
        <begin position="60"/>
        <end position="273"/>
    </location>
</feature>
<feature type="transmembrane region" description="Helical" evidence="5">
    <location>
        <begin position="102"/>
        <end position="124"/>
    </location>
</feature>
<dbReference type="Proteomes" id="UP000033695">
    <property type="component" value="Unassembled WGS sequence"/>
</dbReference>
<gene>
    <name evidence="7" type="ORF">JG29_13670</name>
</gene>